<dbReference type="EMBL" id="QJPH01000278">
    <property type="protein sequence ID" value="PZN80795.1"/>
    <property type="molecule type" value="Genomic_DNA"/>
</dbReference>
<proteinExistence type="predicted"/>
<reference evidence="1 2" key="1">
    <citation type="journal article" date="2018" name="Aquat. Microb. Ecol.">
        <title>Gammaproteobacterial methanotrophs dominate.</title>
        <authorList>
            <person name="Rissanen A.J."/>
            <person name="Saarenheimo J."/>
            <person name="Tiirola M."/>
            <person name="Peura S."/>
            <person name="Aalto S.L."/>
            <person name="Karvinen A."/>
            <person name="Nykanen H."/>
        </authorList>
    </citation>
    <scope>NUCLEOTIDE SEQUENCE [LARGE SCALE GENOMIC DNA]</scope>
    <source>
        <strain evidence="1">AMbin10</strain>
    </source>
</reference>
<evidence type="ECO:0000313" key="1">
    <source>
        <dbReference type="EMBL" id="PZN80795.1"/>
    </source>
</evidence>
<evidence type="ECO:0000313" key="2">
    <source>
        <dbReference type="Proteomes" id="UP000249396"/>
    </source>
</evidence>
<protein>
    <submittedName>
        <fullName evidence="1">Uncharacterized protein</fullName>
    </submittedName>
</protein>
<gene>
    <name evidence="1" type="ORF">DM484_09505</name>
</gene>
<comment type="caution">
    <text evidence="1">The sequence shown here is derived from an EMBL/GenBank/DDBJ whole genome shotgun (WGS) entry which is preliminary data.</text>
</comment>
<sequence length="64" mass="7521">MNIKKRLEKLESLQANTIDIDDPTLTPEQQYLRMLDGPTKQLQQTAQKYQMTPEEAYRFMCEGV</sequence>
<organism evidence="1 2">
    <name type="scientific">Candidatus Methylumidiphilus alinenensis</name>
    <dbReference type="NCBI Taxonomy" id="2202197"/>
    <lineage>
        <taxon>Bacteria</taxon>
        <taxon>Pseudomonadati</taxon>
        <taxon>Pseudomonadota</taxon>
        <taxon>Gammaproteobacteria</taxon>
        <taxon>Methylococcales</taxon>
        <taxon>Candidatus Methylumidiphilus</taxon>
    </lineage>
</organism>
<dbReference type="AlphaFoldDB" id="A0A2W4R9F5"/>
<dbReference type="Proteomes" id="UP000249396">
    <property type="component" value="Unassembled WGS sequence"/>
</dbReference>
<name>A0A2W4R9F5_9GAMM</name>
<accession>A0A2W4R9F5</accession>